<evidence type="ECO:0000256" key="6">
    <source>
        <dbReference type="ARBA" id="ARBA00023002"/>
    </source>
</evidence>
<dbReference type="InterPro" id="IPR045024">
    <property type="entry name" value="NDH-2"/>
</dbReference>
<evidence type="ECO:0000256" key="5">
    <source>
        <dbReference type="ARBA" id="ARBA00022946"/>
    </source>
</evidence>
<dbReference type="InterPro" id="IPR036188">
    <property type="entry name" value="FAD/NAD-bd_sf"/>
</dbReference>
<feature type="region of interest" description="Disordered" evidence="9">
    <location>
        <begin position="523"/>
        <end position="593"/>
    </location>
</feature>
<sequence>MSFNIPKIPAKRVVVVGGGFGGLRLCRTLAKNPDFQVVLIDQNNFHQFPPLIYQIATAGLQVSSIAFPFRKMFDDCKNVYFRMCELRAVYPKERYIQTSIGKLDYDYLVIATGTTTNYFGNQRVQDESMPMKTISESMGLRNALLDTFERANTCASAEERAELLNVVIVGGGPTGVEIAGALAEMREHVLPRDYPDLDTSLLKIHLVQGGKRLLPAMSETASAASLKYLTQMGVDVQLNAYVVDYDDHTVKLQDGRSFKSQTIIWVCGVTGRRIEGIDSASYGRGNRLLVDEYNKVEGYNNIFAIGDIALMKCRGYPNGHPQMAQAAIQQGKNLGENFIRKEKGESQKRFRYRDLGSMATIGRNKAVADIAGFNLTGMFAWFLWMGVHLMSILGVKNKLSVVLDWAWSYITYDKSNRTIITAKLPRVITERNFQISRRHWGELSREQEAEAARIAAETDKANNAAEHAKIALARTALDRADSALRSLQAAQQRLGGSPAPAAATAPAVELAAPAAPAAAAPAEPAAKTVQAEPAEAPASAPAAKPKSEAKPAAKAAAKAEAKAEAEKPAKKPATRVRRVNKNAPARSKTVEAK</sequence>
<dbReference type="EMBL" id="DXEV01000068">
    <property type="protein sequence ID" value="HIX56506.1"/>
    <property type="molecule type" value="Genomic_DNA"/>
</dbReference>
<evidence type="ECO:0000256" key="7">
    <source>
        <dbReference type="ARBA" id="ARBA00023027"/>
    </source>
</evidence>
<dbReference type="Pfam" id="PF22366">
    <property type="entry name" value="NDH2_C"/>
    <property type="match status" value="1"/>
</dbReference>
<comment type="similarity">
    <text evidence="1">Belongs to the NADH dehydrogenase family.</text>
</comment>
<evidence type="ECO:0000259" key="10">
    <source>
        <dbReference type="Pfam" id="PF07992"/>
    </source>
</evidence>
<dbReference type="Gene3D" id="3.50.50.100">
    <property type="match status" value="1"/>
</dbReference>
<organism evidence="12 13">
    <name type="scientific">Candidatus Anaerobiospirillum pullistercoris</name>
    <dbReference type="NCBI Taxonomy" id="2838452"/>
    <lineage>
        <taxon>Bacteria</taxon>
        <taxon>Pseudomonadati</taxon>
        <taxon>Pseudomonadota</taxon>
        <taxon>Gammaproteobacteria</taxon>
        <taxon>Aeromonadales</taxon>
        <taxon>Succinivibrionaceae</taxon>
        <taxon>Anaerobiospirillum</taxon>
    </lineage>
</organism>
<evidence type="ECO:0000256" key="8">
    <source>
        <dbReference type="ARBA" id="ARBA00047599"/>
    </source>
</evidence>
<dbReference type="InterPro" id="IPR023753">
    <property type="entry name" value="FAD/NAD-binding_dom"/>
</dbReference>
<dbReference type="Proteomes" id="UP000886829">
    <property type="component" value="Unassembled WGS sequence"/>
</dbReference>
<feature type="compositionally biased region" description="Low complexity" evidence="9">
    <location>
        <begin position="523"/>
        <end position="544"/>
    </location>
</feature>
<dbReference type="PANTHER" id="PTHR43706">
    <property type="entry name" value="NADH DEHYDROGENASE"/>
    <property type="match status" value="1"/>
</dbReference>
<dbReference type="Pfam" id="PF07992">
    <property type="entry name" value="Pyr_redox_2"/>
    <property type="match status" value="1"/>
</dbReference>
<comment type="caution">
    <text evidence="12">The sequence shown here is derived from an EMBL/GenBank/DDBJ whole genome shotgun (WGS) entry which is preliminary data.</text>
</comment>
<evidence type="ECO:0000256" key="4">
    <source>
        <dbReference type="ARBA" id="ARBA00022827"/>
    </source>
</evidence>
<gene>
    <name evidence="12" type="ORF">H9850_03425</name>
</gene>
<keyword evidence="6" id="KW-0560">Oxidoreductase</keyword>
<protein>
    <recommendedName>
        <fullName evidence="2">NADH:ubiquinone reductase (non-electrogenic)</fullName>
        <ecNumber evidence="2">1.6.5.9</ecNumber>
    </recommendedName>
</protein>
<evidence type="ECO:0000259" key="11">
    <source>
        <dbReference type="Pfam" id="PF22366"/>
    </source>
</evidence>
<dbReference type="AlphaFoldDB" id="A0A9D1WC78"/>
<evidence type="ECO:0000256" key="3">
    <source>
        <dbReference type="ARBA" id="ARBA00022630"/>
    </source>
</evidence>
<name>A0A9D1WC78_9GAMM</name>
<dbReference type="InterPro" id="IPR054585">
    <property type="entry name" value="NDH2-like_C"/>
</dbReference>
<dbReference type="GO" id="GO:0050136">
    <property type="term" value="F:NADH dehydrogenase (quinone) (non-electrogenic) activity"/>
    <property type="evidence" value="ECO:0007669"/>
    <property type="project" value="UniProtKB-EC"/>
</dbReference>
<proteinExistence type="inferred from homology"/>
<evidence type="ECO:0000313" key="13">
    <source>
        <dbReference type="Proteomes" id="UP000886829"/>
    </source>
</evidence>
<dbReference type="SUPFAM" id="SSF51905">
    <property type="entry name" value="FAD/NAD(P)-binding domain"/>
    <property type="match status" value="1"/>
</dbReference>
<dbReference type="PRINTS" id="PR00368">
    <property type="entry name" value="FADPNR"/>
</dbReference>
<evidence type="ECO:0000256" key="9">
    <source>
        <dbReference type="SAM" id="MobiDB-lite"/>
    </source>
</evidence>
<evidence type="ECO:0000256" key="1">
    <source>
        <dbReference type="ARBA" id="ARBA00005272"/>
    </source>
</evidence>
<feature type="domain" description="External alternative NADH-ubiquinone oxidoreductase-like C-terminal" evidence="11">
    <location>
        <begin position="355"/>
        <end position="409"/>
    </location>
</feature>
<dbReference type="PRINTS" id="PR00411">
    <property type="entry name" value="PNDRDTASEI"/>
</dbReference>
<keyword evidence="3" id="KW-0285">Flavoprotein</keyword>
<keyword evidence="4" id="KW-0274">FAD</keyword>
<feature type="compositionally biased region" description="Basic and acidic residues" evidence="9">
    <location>
        <begin position="545"/>
        <end position="569"/>
    </location>
</feature>
<dbReference type="PANTHER" id="PTHR43706:SF47">
    <property type="entry name" value="EXTERNAL NADH-UBIQUINONE OXIDOREDUCTASE 1, MITOCHONDRIAL-RELATED"/>
    <property type="match status" value="1"/>
</dbReference>
<keyword evidence="5" id="KW-0809">Transit peptide</keyword>
<evidence type="ECO:0000256" key="2">
    <source>
        <dbReference type="ARBA" id="ARBA00012637"/>
    </source>
</evidence>
<keyword evidence="7" id="KW-0520">NAD</keyword>
<feature type="domain" description="FAD/NAD(P)-binding" evidence="10">
    <location>
        <begin position="12"/>
        <end position="331"/>
    </location>
</feature>
<reference evidence="12" key="1">
    <citation type="journal article" date="2021" name="PeerJ">
        <title>Extensive microbial diversity within the chicken gut microbiome revealed by metagenomics and culture.</title>
        <authorList>
            <person name="Gilroy R."/>
            <person name="Ravi A."/>
            <person name="Getino M."/>
            <person name="Pursley I."/>
            <person name="Horton D.L."/>
            <person name="Alikhan N.F."/>
            <person name="Baker D."/>
            <person name="Gharbi K."/>
            <person name="Hall N."/>
            <person name="Watson M."/>
            <person name="Adriaenssens E.M."/>
            <person name="Foster-Nyarko E."/>
            <person name="Jarju S."/>
            <person name="Secka A."/>
            <person name="Antonio M."/>
            <person name="Oren A."/>
            <person name="Chaudhuri R.R."/>
            <person name="La Ragione R."/>
            <person name="Hildebrand F."/>
            <person name="Pallen M.J."/>
        </authorList>
    </citation>
    <scope>NUCLEOTIDE SEQUENCE</scope>
    <source>
        <strain evidence="12">USASDec5-558</strain>
    </source>
</reference>
<accession>A0A9D1WC78</accession>
<feature type="compositionally biased region" description="Basic residues" evidence="9">
    <location>
        <begin position="570"/>
        <end position="580"/>
    </location>
</feature>
<evidence type="ECO:0000313" key="12">
    <source>
        <dbReference type="EMBL" id="HIX56506.1"/>
    </source>
</evidence>
<reference evidence="12" key="2">
    <citation type="submission" date="2021-04" db="EMBL/GenBank/DDBJ databases">
        <authorList>
            <person name="Gilroy R."/>
        </authorList>
    </citation>
    <scope>NUCLEOTIDE SEQUENCE</scope>
    <source>
        <strain evidence="12">USASDec5-558</strain>
    </source>
</reference>
<dbReference type="EC" id="1.6.5.9" evidence="2"/>
<comment type="catalytic activity">
    <reaction evidence="8">
        <text>a quinone + NADH + H(+) = a quinol + NAD(+)</text>
        <dbReference type="Rhea" id="RHEA:46160"/>
        <dbReference type="ChEBI" id="CHEBI:15378"/>
        <dbReference type="ChEBI" id="CHEBI:24646"/>
        <dbReference type="ChEBI" id="CHEBI:57540"/>
        <dbReference type="ChEBI" id="CHEBI:57945"/>
        <dbReference type="ChEBI" id="CHEBI:132124"/>
        <dbReference type="EC" id="1.6.5.9"/>
    </reaction>
</comment>